<dbReference type="AlphaFoldDB" id="A0A1N7GUG6"/>
<evidence type="ECO:0000313" key="1">
    <source>
        <dbReference type="EMBL" id="SIS16225.1"/>
    </source>
</evidence>
<dbReference type="STRING" id="308853.SAMN05421752_115110"/>
<keyword evidence="2" id="KW-1185">Reference proteome</keyword>
<evidence type="ECO:0000313" key="2">
    <source>
        <dbReference type="Proteomes" id="UP000185936"/>
    </source>
</evidence>
<dbReference type="Proteomes" id="UP000185936">
    <property type="component" value="Unassembled WGS sequence"/>
</dbReference>
<gene>
    <name evidence="1" type="ORF">SAMN05421752_115110</name>
</gene>
<protein>
    <submittedName>
        <fullName evidence="1">Uncharacterized protein</fullName>
    </submittedName>
</protein>
<dbReference type="EMBL" id="FTNR01000015">
    <property type="protein sequence ID" value="SIS16225.1"/>
    <property type="molecule type" value="Genomic_DNA"/>
</dbReference>
<organism evidence="1 2">
    <name type="scientific">Natronorubrum thiooxidans</name>
    <dbReference type="NCBI Taxonomy" id="308853"/>
    <lineage>
        <taxon>Archaea</taxon>
        <taxon>Methanobacteriati</taxon>
        <taxon>Methanobacteriota</taxon>
        <taxon>Stenosarchaea group</taxon>
        <taxon>Halobacteria</taxon>
        <taxon>Halobacteriales</taxon>
        <taxon>Natrialbaceae</taxon>
        <taxon>Natronorubrum</taxon>
    </lineage>
</organism>
<reference evidence="2" key="1">
    <citation type="submission" date="2017-01" db="EMBL/GenBank/DDBJ databases">
        <authorList>
            <person name="Varghese N."/>
            <person name="Submissions S."/>
        </authorList>
    </citation>
    <scope>NUCLEOTIDE SEQUENCE [LARGE SCALE GENOMIC DNA]</scope>
    <source>
        <strain evidence="2">type strain: HArc-</strain>
    </source>
</reference>
<accession>A0A1N7GUG6</accession>
<sequence length="76" mass="9069">MRRYNHKRLSNAHIKFHEFAFELFLPLRTGFIREDRFYTEVTNILCPLIDKVLVGYSNNKCKLIVQMFCNLASSKQ</sequence>
<name>A0A1N7GUG6_9EURY</name>
<proteinExistence type="predicted"/>